<keyword evidence="2" id="KW-1185">Reference proteome</keyword>
<name>A0A4V3XFG9_9APHY</name>
<gene>
    <name evidence="1" type="ORF">EUX98_g9116</name>
</gene>
<evidence type="ECO:0000313" key="2">
    <source>
        <dbReference type="Proteomes" id="UP000308730"/>
    </source>
</evidence>
<evidence type="ECO:0000313" key="1">
    <source>
        <dbReference type="EMBL" id="THH17513.1"/>
    </source>
</evidence>
<dbReference type="EMBL" id="SGPM01000648">
    <property type="protein sequence ID" value="THH17513.1"/>
    <property type="molecule type" value="Genomic_DNA"/>
</dbReference>
<reference evidence="1 2" key="1">
    <citation type="submission" date="2019-02" db="EMBL/GenBank/DDBJ databases">
        <title>Genome sequencing of the rare red list fungi Antrodiella citrinella (Flaviporus citrinellus).</title>
        <authorList>
            <person name="Buettner E."/>
            <person name="Kellner H."/>
        </authorList>
    </citation>
    <scope>NUCLEOTIDE SEQUENCE [LARGE SCALE GENOMIC DNA]</scope>
    <source>
        <strain evidence="1 2">DSM 108506</strain>
    </source>
</reference>
<accession>A0A4V3XFG9</accession>
<dbReference type="Proteomes" id="UP000308730">
    <property type="component" value="Unassembled WGS sequence"/>
</dbReference>
<dbReference type="AlphaFoldDB" id="A0A4V3XFG9"/>
<protein>
    <submittedName>
        <fullName evidence="1">Uncharacterized protein</fullName>
    </submittedName>
</protein>
<dbReference type="OrthoDB" id="2800954at2759"/>
<comment type="caution">
    <text evidence="1">The sequence shown here is derived from an EMBL/GenBank/DDBJ whole genome shotgun (WGS) entry which is preliminary data.</text>
</comment>
<sequence length="258" mass="28636">MVTYETNDGLKREWAVLLHLLTVWYPAGHKNVLGTTPTPSRDVVGGTCKKVVGVRSWYELTGALASSLSAVFETFMPDVYKEFKAAFEAGRCCICILTHQKPGLQSPSLMATSPEGACCFLLCLLNFFKYERGHMILSYSGHLAHTVKTWESTHLNEVPEDLQAQGITPGRVGQVFMCPEATFKVCKDKPADWGKKSGYGRTLPVATGQQQHESQQLRRQGMVQDNATVDTISPDQDTDMIIVIEDVEEDGTEEEDEE</sequence>
<organism evidence="1 2">
    <name type="scientific">Antrodiella citrinella</name>
    <dbReference type="NCBI Taxonomy" id="2447956"/>
    <lineage>
        <taxon>Eukaryota</taxon>
        <taxon>Fungi</taxon>
        <taxon>Dikarya</taxon>
        <taxon>Basidiomycota</taxon>
        <taxon>Agaricomycotina</taxon>
        <taxon>Agaricomycetes</taxon>
        <taxon>Polyporales</taxon>
        <taxon>Steccherinaceae</taxon>
        <taxon>Antrodiella</taxon>
    </lineage>
</organism>
<proteinExistence type="predicted"/>